<sequence>MIHITIPSFQKVEDENGSYTVFCIEISVAGKFHELEKRYTEFEVLHKKLKKQKIQVPEFPPKKVLKFNHKILEHRRQGLETYLQGVLANEKIPKSVISFLQVKLPDNNYGSFESLENLDEELKLNHQPVIAFTSDPFLQDPPTGTLPDIINQGVNMGLYGSMEDIT</sequence>
<keyword evidence="5" id="KW-0446">Lipid-binding</keyword>
<evidence type="ECO:0000256" key="3">
    <source>
        <dbReference type="ARBA" id="ARBA00022448"/>
    </source>
</evidence>
<evidence type="ECO:0000256" key="1">
    <source>
        <dbReference type="ARBA" id="ARBA00004180"/>
    </source>
</evidence>
<dbReference type="InParanoid" id="A0A1S3I977"/>
<keyword evidence="3" id="KW-0813">Transport</keyword>
<dbReference type="PANTHER" id="PTHR15813">
    <property type="entry name" value="SORTING NEXIN-22 AND 24"/>
    <property type="match status" value="1"/>
</dbReference>
<dbReference type="OMA" id="RYSTFHA"/>
<protein>
    <submittedName>
        <fullName evidence="10">Sorting nexin-24</fullName>
    </submittedName>
</protein>
<dbReference type="RefSeq" id="XP_013394743.1">
    <property type="nucleotide sequence ID" value="XM_013539289.2"/>
</dbReference>
<keyword evidence="7" id="KW-0968">Cytoplasmic vesicle</keyword>
<dbReference type="OrthoDB" id="93876at2759"/>
<accession>A0A1S3I977</accession>
<keyword evidence="6" id="KW-0472">Membrane</keyword>
<dbReference type="SUPFAM" id="SSF64268">
    <property type="entry name" value="PX domain"/>
    <property type="match status" value="1"/>
</dbReference>
<dbReference type="InterPro" id="IPR052467">
    <property type="entry name" value="Sorting_nexin_PX-domain"/>
</dbReference>
<reference evidence="10" key="1">
    <citation type="submission" date="2025-08" db="UniProtKB">
        <authorList>
            <consortium name="RefSeq"/>
        </authorList>
    </citation>
    <scope>IDENTIFICATION</scope>
    <source>
        <tissue evidence="10">Gonads</tissue>
    </source>
</reference>
<dbReference type="GO" id="GO:0015031">
    <property type="term" value="P:protein transport"/>
    <property type="evidence" value="ECO:0007669"/>
    <property type="project" value="UniProtKB-KW"/>
</dbReference>
<evidence type="ECO:0000256" key="4">
    <source>
        <dbReference type="ARBA" id="ARBA00022927"/>
    </source>
</evidence>
<dbReference type="Proteomes" id="UP000085678">
    <property type="component" value="Unplaced"/>
</dbReference>
<dbReference type="AlphaFoldDB" id="A0A1S3I977"/>
<dbReference type="GO" id="GO:1901981">
    <property type="term" value="F:phosphatidylinositol phosphate binding"/>
    <property type="evidence" value="ECO:0007669"/>
    <property type="project" value="TreeGrafter"/>
</dbReference>
<keyword evidence="4" id="KW-0653">Protein transport</keyword>
<comment type="similarity">
    <text evidence="2">Belongs to the sorting nexin family.</text>
</comment>
<dbReference type="GO" id="GO:0030659">
    <property type="term" value="C:cytoplasmic vesicle membrane"/>
    <property type="evidence" value="ECO:0007669"/>
    <property type="project" value="UniProtKB-SubCell"/>
</dbReference>
<proteinExistence type="inferred from homology"/>
<dbReference type="InterPro" id="IPR036871">
    <property type="entry name" value="PX_dom_sf"/>
</dbReference>
<dbReference type="PROSITE" id="PS50195">
    <property type="entry name" value="PX"/>
    <property type="match status" value="1"/>
</dbReference>
<evidence type="ECO:0000256" key="6">
    <source>
        <dbReference type="ARBA" id="ARBA00023136"/>
    </source>
</evidence>
<dbReference type="PANTHER" id="PTHR15813:SF9">
    <property type="entry name" value="PX DOMAIN-CONTAINING PROTEIN"/>
    <property type="match status" value="1"/>
</dbReference>
<dbReference type="STRING" id="7574.A0A1S3I977"/>
<organism evidence="9 10">
    <name type="scientific">Lingula anatina</name>
    <name type="common">Brachiopod</name>
    <name type="synonym">Lingula unguis</name>
    <dbReference type="NCBI Taxonomy" id="7574"/>
    <lineage>
        <taxon>Eukaryota</taxon>
        <taxon>Metazoa</taxon>
        <taxon>Spiralia</taxon>
        <taxon>Lophotrochozoa</taxon>
        <taxon>Brachiopoda</taxon>
        <taxon>Linguliformea</taxon>
        <taxon>Lingulata</taxon>
        <taxon>Lingulida</taxon>
        <taxon>Linguloidea</taxon>
        <taxon>Lingulidae</taxon>
        <taxon>Lingula</taxon>
    </lineage>
</organism>
<feature type="domain" description="PX" evidence="8">
    <location>
        <begin position="1"/>
        <end position="119"/>
    </location>
</feature>
<dbReference type="KEGG" id="lak:106162142"/>
<name>A0A1S3I977_LINAN</name>
<keyword evidence="9" id="KW-1185">Reference proteome</keyword>
<dbReference type="GeneID" id="106162142"/>
<gene>
    <name evidence="10" type="primary">LOC106162142</name>
</gene>
<comment type="subcellular location">
    <subcellularLocation>
        <location evidence="1">Cytoplasmic vesicle membrane</location>
        <topology evidence="1">Peripheral membrane protein</topology>
        <orientation evidence="1">Cytoplasmic side</orientation>
    </subcellularLocation>
</comment>
<evidence type="ECO:0000256" key="7">
    <source>
        <dbReference type="ARBA" id="ARBA00023329"/>
    </source>
</evidence>
<dbReference type="SMART" id="SM00312">
    <property type="entry name" value="PX"/>
    <property type="match status" value="1"/>
</dbReference>
<dbReference type="InterPro" id="IPR001683">
    <property type="entry name" value="PX_dom"/>
</dbReference>
<evidence type="ECO:0000313" key="10">
    <source>
        <dbReference type="RefSeq" id="XP_013394743.1"/>
    </source>
</evidence>
<dbReference type="Pfam" id="PF00787">
    <property type="entry name" value="PX"/>
    <property type="match status" value="1"/>
</dbReference>
<evidence type="ECO:0000256" key="5">
    <source>
        <dbReference type="ARBA" id="ARBA00023121"/>
    </source>
</evidence>
<evidence type="ECO:0000256" key="2">
    <source>
        <dbReference type="ARBA" id="ARBA00010883"/>
    </source>
</evidence>
<dbReference type="Gene3D" id="3.30.1520.10">
    <property type="entry name" value="Phox-like domain"/>
    <property type="match status" value="1"/>
</dbReference>
<evidence type="ECO:0000259" key="8">
    <source>
        <dbReference type="PROSITE" id="PS50195"/>
    </source>
</evidence>
<evidence type="ECO:0000313" key="9">
    <source>
        <dbReference type="Proteomes" id="UP000085678"/>
    </source>
</evidence>